<keyword evidence="8" id="KW-1185">Reference proteome</keyword>
<evidence type="ECO:0000256" key="3">
    <source>
        <dbReference type="ARBA" id="ARBA00022741"/>
    </source>
</evidence>
<dbReference type="Proteomes" id="UP001054889">
    <property type="component" value="Unassembled WGS sequence"/>
</dbReference>
<dbReference type="GO" id="GO:0005524">
    <property type="term" value="F:ATP binding"/>
    <property type="evidence" value="ECO:0007669"/>
    <property type="project" value="UniProtKB-KW"/>
</dbReference>
<dbReference type="SMART" id="SM00220">
    <property type="entry name" value="S_TKc"/>
    <property type="match status" value="1"/>
</dbReference>
<accession>A0AAV5D7W5</accession>
<proteinExistence type="predicted"/>
<dbReference type="EMBL" id="BQKI01000013">
    <property type="protein sequence ID" value="GJN06662.1"/>
    <property type="molecule type" value="Genomic_DNA"/>
</dbReference>
<name>A0AAV5D7W5_ELECO</name>
<dbReference type="InterPro" id="IPR011009">
    <property type="entry name" value="Kinase-like_dom_sf"/>
</dbReference>
<reference evidence="7" key="2">
    <citation type="submission" date="2021-12" db="EMBL/GenBank/DDBJ databases">
        <title>Resequencing data analysis of finger millet.</title>
        <authorList>
            <person name="Hatakeyama M."/>
            <person name="Aluri S."/>
            <person name="Balachadran M.T."/>
            <person name="Sivarajan S.R."/>
            <person name="Poveda L."/>
            <person name="Shimizu-Inatsugi R."/>
            <person name="Schlapbach R."/>
            <person name="Sreeman S.M."/>
            <person name="Shimizu K.K."/>
        </authorList>
    </citation>
    <scope>NUCLEOTIDE SEQUENCE</scope>
</reference>
<evidence type="ECO:0000313" key="8">
    <source>
        <dbReference type="Proteomes" id="UP001054889"/>
    </source>
</evidence>
<dbReference type="AlphaFoldDB" id="A0AAV5D7W5"/>
<evidence type="ECO:0000256" key="4">
    <source>
        <dbReference type="ARBA" id="ARBA00022777"/>
    </source>
</evidence>
<keyword evidence="1" id="KW-0723">Serine/threonine-protein kinase</keyword>
<evidence type="ECO:0000256" key="5">
    <source>
        <dbReference type="ARBA" id="ARBA00022840"/>
    </source>
</evidence>
<dbReference type="InterPro" id="IPR050205">
    <property type="entry name" value="CDPK_Ser/Thr_kinases"/>
</dbReference>
<keyword evidence="4" id="KW-0418">Kinase</keyword>
<reference evidence="7" key="1">
    <citation type="journal article" date="2018" name="DNA Res.">
        <title>Multiple hybrid de novo genome assembly of finger millet, an orphan allotetraploid crop.</title>
        <authorList>
            <person name="Hatakeyama M."/>
            <person name="Aluri S."/>
            <person name="Balachadran M.T."/>
            <person name="Sivarajan S.R."/>
            <person name="Patrignani A."/>
            <person name="Gruter S."/>
            <person name="Poveda L."/>
            <person name="Shimizu-Inatsugi R."/>
            <person name="Baeten J."/>
            <person name="Francoijs K.J."/>
            <person name="Nataraja K.N."/>
            <person name="Reddy Y.A.N."/>
            <person name="Phadnis S."/>
            <person name="Ravikumar R.L."/>
            <person name="Schlapbach R."/>
            <person name="Sreeman S.M."/>
            <person name="Shimizu K.K."/>
        </authorList>
    </citation>
    <scope>NUCLEOTIDE SEQUENCE</scope>
</reference>
<dbReference type="Gene3D" id="1.10.510.10">
    <property type="entry name" value="Transferase(Phosphotransferase) domain 1"/>
    <property type="match status" value="1"/>
</dbReference>
<dbReference type="Pfam" id="PF00069">
    <property type="entry name" value="Pkinase"/>
    <property type="match status" value="1"/>
</dbReference>
<dbReference type="SUPFAM" id="SSF56112">
    <property type="entry name" value="Protein kinase-like (PK-like)"/>
    <property type="match status" value="1"/>
</dbReference>
<sequence>MESFPRFVYNLSPLPDLADRVGSQAYFTDVLAMITGVSKVSYVRLSSGALDTARRVVVLKDLREEEDAWREVSFLYTCMGNPAIEGLRAVVSDVLIGSTYMVMELCEASLDDVPRIMEASGQFFGEHDVGFIMKQILSGLREMHAKGIVHRDLKPMNILWRAKGTLQPLVVKERDTKRRPSV</sequence>
<evidence type="ECO:0000259" key="6">
    <source>
        <dbReference type="PROSITE" id="PS50011"/>
    </source>
</evidence>
<comment type="caution">
    <text evidence="7">The sequence shown here is derived from an EMBL/GenBank/DDBJ whole genome shotgun (WGS) entry which is preliminary data.</text>
</comment>
<evidence type="ECO:0000256" key="2">
    <source>
        <dbReference type="ARBA" id="ARBA00022679"/>
    </source>
</evidence>
<feature type="domain" description="Protein kinase" evidence="6">
    <location>
        <begin position="15"/>
        <end position="182"/>
    </location>
</feature>
<gene>
    <name evidence="7" type="primary">ga24416</name>
    <name evidence="7" type="ORF">PR202_ga24416</name>
</gene>
<dbReference type="PANTHER" id="PTHR24349">
    <property type="entry name" value="SERINE/THREONINE-PROTEIN KINASE"/>
    <property type="match status" value="1"/>
</dbReference>
<keyword evidence="2" id="KW-0808">Transferase</keyword>
<dbReference type="GO" id="GO:0004674">
    <property type="term" value="F:protein serine/threonine kinase activity"/>
    <property type="evidence" value="ECO:0007669"/>
    <property type="project" value="UniProtKB-KW"/>
</dbReference>
<dbReference type="PROSITE" id="PS50011">
    <property type="entry name" value="PROTEIN_KINASE_DOM"/>
    <property type="match status" value="1"/>
</dbReference>
<protein>
    <recommendedName>
        <fullName evidence="6">Protein kinase domain-containing protein</fullName>
    </recommendedName>
</protein>
<evidence type="ECO:0000313" key="7">
    <source>
        <dbReference type="EMBL" id="GJN06662.1"/>
    </source>
</evidence>
<keyword evidence="3" id="KW-0547">Nucleotide-binding</keyword>
<evidence type="ECO:0000256" key="1">
    <source>
        <dbReference type="ARBA" id="ARBA00022527"/>
    </source>
</evidence>
<organism evidence="7 8">
    <name type="scientific">Eleusine coracana subsp. coracana</name>
    <dbReference type="NCBI Taxonomy" id="191504"/>
    <lineage>
        <taxon>Eukaryota</taxon>
        <taxon>Viridiplantae</taxon>
        <taxon>Streptophyta</taxon>
        <taxon>Embryophyta</taxon>
        <taxon>Tracheophyta</taxon>
        <taxon>Spermatophyta</taxon>
        <taxon>Magnoliopsida</taxon>
        <taxon>Liliopsida</taxon>
        <taxon>Poales</taxon>
        <taxon>Poaceae</taxon>
        <taxon>PACMAD clade</taxon>
        <taxon>Chloridoideae</taxon>
        <taxon>Cynodonteae</taxon>
        <taxon>Eleusininae</taxon>
        <taxon>Eleusine</taxon>
    </lineage>
</organism>
<keyword evidence="5" id="KW-0067">ATP-binding</keyword>
<dbReference type="InterPro" id="IPR000719">
    <property type="entry name" value="Prot_kinase_dom"/>
</dbReference>